<dbReference type="SMART" id="SM00093">
    <property type="entry name" value="SERPIN"/>
    <property type="match status" value="1"/>
</dbReference>
<keyword evidence="4" id="KW-0722">Serine protease inhibitor</keyword>
<dbReference type="FunFam" id="2.30.39.10:FF:000003">
    <property type="entry name" value="alpha-1-antitrypsin isoform X1"/>
    <property type="match status" value="1"/>
</dbReference>
<dbReference type="PANTHER" id="PTHR11461">
    <property type="entry name" value="SERINE PROTEASE INHIBITOR, SERPIN"/>
    <property type="match status" value="1"/>
</dbReference>
<name>A0A8J6EGC5_ELECQ</name>
<dbReference type="FunFam" id="3.30.497.10:FF:000001">
    <property type="entry name" value="Serine protease inhibitor"/>
    <property type="match status" value="1"/>
</dbReference>
<gene>
    <name evidence="9" type="ORF">GDO78_022691</name>
</gene>
<dbReference type="SUPFAM" id="SSF56574">
    <property type="entry name" value="Serpins"/>
    <property type="match status" value="1"/>
</dbReference>
<feature type="domain" description="Serpin" evidence="8">
    <location>
        <begin position="59"/>
        <end position="415"/>
    </location>
</feature>
<dbReference type="InterPro" id="IPR042185">
    <property type="entry name" value="Serpin_sf_2"/>
</dbReference>
<keyword evidence="5" id="KW-0325">Glycoprotein</keyword>
<dbReference type="AlphaFoldDB" id="A0A8J6EGC5"/>
<sequence length="417" mass="46633">MKLFHFLLLSQLLLCTLVCSHHGGPHDDDDHDHHDHHDHQHTEEKALLQLTAANLQFSYKLYYHLATAYANKNFFFSPLSISVAFSLLSLGAKSKTLSQIREAFGFNTSLISEEDIHKGFQQLLKTINHPKSNLQLDSANALFIDDKINLLDKFLNDTKNFYQAEAISTDFQKIMEAIIRINSYVEEKTHGKIEALLDSLDPLTVLVIVNTIFFKGSWEHSFNVNHTREGDFYVDKDTVVKVPMMTRRGEYLMAVLPEVGCALVDIPYKGNASAIIVLPEKGKLHEVEKAFQKVSLATWAKEMRPREILLTIPKVSITGELDLVKELQALGITDVFSDHADLSGITGGSNLKVSKALHKAALDIDEEGTEAAAATAIGIKKLSLPFHFKVDSPFIFTMIFKDTGTVGFTGRIINPKQ</sequence>
<keyword evidence="2" id="KW-0646">Protease inhibitor</keyword>
<dbReference type="InterPro" id="IPR023795">
    <property type="entry name" value="Serpin_CS"/>
</dbReference>
<evidence type="ECO:0000313" key="10">
    <source>
        <dbReference type="Proteomes" id="UP000770717"/>
    </source>
</evidence>
<accession>A0A8J6EGC5</accession>
<dbReference type="PANTHER" id="PTHR11461:SF165">
    <property type="entry name" value="ALPHA-1-ANTITRYPSIN"/>
    <property type="match status" value="1"/>
</dbReference>
<dbReference type="InterPro" id="IPR042178">
    <property type="entry name" value="Serpin_sf_1"/>
</dbReference>
<dbReference type="InterPro" id="IPR023796">
    <property type="entry name" value="Serpin_dom"/>
</dbReference>
<feature type="chain" id="PRO_5035284854" description="Serpin domain-containing protein" evidence="7">
    <location>
        <begin position="21"/>
        <end position="417"/>
    </location>
</feature>
<reference evidence="9" key="1">
    <citation type="thesis" date="2020" institute="ProQuest LLC" country="789 East Eisenhower Parkway, Ann Arbor, MI, USA">
        <title>Comparative Genomics and Chromosome Evolution.</title>
        <authorList>
            <person name="Mudd A.B."/>
        </authorList>
    </citation>
    <scope>NUCLEOTIDE SEQUENCE</scope>
    <source>
        <strain evidence="9">HN-11 Male</strain>
        <tissue evidence="9">Kidney and liver</tissue>
    </source>
</reference>
<evidence type="ECO:0000259" key="8">
    <source>
        <dbReference type="SMART" id="SM00093"/>
    </source>
</evidence>
<dbReference type="PROSITE" id="PS00284">
    <property type="entry name" value="SERPIN"/>
    <property type="match status" value="1"/>
</dbReference>
<evidence type="ECO:0000256" key="7">
    <source>
        <dbReference type="SAM" id="SignalP"/>
    </source>
</evidence>
<evidence type="ECO:0000256" key="4">
    <source>
        <dbReference type="ARBA" id="ARBA00022900"/>
    </source>
</evidence>
<organism evidence="9 10">
    <name type="scientific">Eleutherodactylus coqui</name>
    <name type="common">Puerto Rican coqui</name>
    <dbReference type="NCBI Taxonomy" id="57060"/>
    <lineage>
        <taxon>Eukaryota</taxon>
        <taxon>Metazoa</taxon>
        <taxon>Chordata</taxon>
        <taxon>Craniata</taxon>
        <taxon>Vertebrata</taxon>
        <taxon>Euteleostomi</taxon>
        <taxon>Amphibia</taxon>
        <taxon>Batrachia</taxon>
        <taxon>Anura</taxon>
        <taxon>Neobatrachia</taxon>
        <taxon>Hyloidea</taxon>
        <taxon>Eleutherodactylidae</taxon>
        <taxon>Eleutherodactylinae</taxon>
        <taxon>Eleutherodactylus</taxon>
        <taxon>Eleutherodactylus</taxon>
    </lineage>
</organism>
<proteinExistence type="inferred from homology"/>
<evidence type="ECO:0000313" key="9">
    <source>
        <dbReference type="EMBL" id="KAG9468465.1"/>
    </source>
</evidence>
<dbReference type="Gene3D" id="2.30.39.10">
    <property type="entry name" value="Alpha-1-antitrypsin, domain 1"/>
    <property type="match status" value="1"/>
</dbReference>
<evidence type="ECO:0000256" key="1">
    <source>
        <dbReference type="ARBA" id="ARBA00009500"/>
    </source>
</evidence>
<keyword evidence="10" id="KW-1185">Reference proteome</keyword>
<evidence type="ECO:0000256" key="3">
    <source>
        <dbReference type="ARBA" id="ARBA00022729"/>
    </source>
</evidence>
<dbReference type="OrthoDB" id="671595at2759"/>
<dbReference type="InterPro" id="IPR036186">
    <property type="entry name" value="Serpin_sf"/>
</dbReference>
<dbReference type="Pfam" id="PF00079">
    <property type="entry name" value="Serpin"/>
    <property type="match status" value="1"/>
</dbReference>
<evidence type="ECO:0000256" key="5">
    <source>
        <dbReference type="ARBA" id="ARBA00023180"/>
    </source>
</evidence>
<comment type="similarity">
    <text evidence="1 6">Belongs to the serpin family.</text>
</comment>
<dbReference type="GO" id="GO:0005615">
    <property type="term" value="C:extracellular space"/>
    <property type="evidence" value="ECO:0007669"/>
    <property type="project" value="InterPro"/>
</dbReference>
<dbReference type="Gene3D" id="3.30.497.10">
    <property type="entry name" value="Antithrombin, subunit I, domain 2"/>
    <property type="match status" value="1"/>
</dbReference>
<evidence type="ECO:0000256" key="2">
    <source>
        <dbReference type="ARBA" id="ARBA00022690"/>
    </source>
</evidence>
<dbReference type="InterPro" id="IPR000215">
    <property type="entry name" value="Serpin_fam"/>
</dbReference>
<comment type="caution">
    <text evidence="9">The sequence shown here is derived from an EMBL/GenBank/DDBJ whole genome shotgun (WGS) entry which is preliminary data.</text>
</comment>
<dbReference type="Proteomes" id="UP000770717">
    <property type="component" value="Unassembled WGS sequence"/>
</dbReference>
<feature type="signal peptide" evidence="7">
    <location>
        <begin position="1"/>
        <end position="20"/>
    </location>
</feature>
<keyword evidence="3 7" id="KW-0732">Signal</keyword>
<dbReference type="PRINTS" id="PR00780">
    <property type="entry name" value="LEUSERPINII"/>
</dbReference>
<dbReference type="EMBL" id="WNTK01000869">
    <property type="protein sequence ID" value="KAG9468465.1"/>
    <property type="molecule type" value="Genomic_DNA"/>
</dbReference>
<protein>
    <recommendedName>
        <fullName evidence="8">Serpin domain-containing protein</fullName>
    </recommendedName>
</protein>
<dbReference type="GO" id="GO:0004867">
    <property type="term" value="F:serine-type endopeptidase inhibitor activity"/>
    <property type="evidence" value="ECO:0007669"/>
    <property type="project" value="UniProtKB-KW"/>
</dbReference>
<evidence type="ECO:0000256" key="6">
    <source>
        <dbReference type="RuleBase" id="RU000411"/>
    </source>
</evidence>